<dbReference type="SMART" id="SM00487">
    <property type="entry name" value="DEXDc"/>
    <property type="match status" value="1"/>
</dbReference>
<dbReference type="PANTHER" id="PTHR47396:SF1">
    <property type="entry name" value="ATP-DEPENDENT HELICASE IRC3-RELATED"/>
    <property type="match status" value="1"/>
</dbReference>
<keyword evidence="2" id="KW-0378">Hydrolase</keyword>
<dbReference type="RefSeq" id="WP_129974819.1">
    <property type="nucleotide sequence ID" value="NZ_JAFIKS010000031.1"/>
</dbReference>
<dbReference type="PANTHER" id="PTHR47396">
    <property type="entry name" value="TYPE I RESTRICTION ENZYME ECOKI R PROTEIN"/>
    <property type="match status" value="1"/>
</dbReference>
<dbReference type="InterPro" id="IPR006935">
    <property type="entry name" value="Helicase/UvrB_N"/>
</dbReference>
<dbReference type="InterPro" id="IPR027417">
    <property type="entry name" value="P-loop_NTPase"/>
</dbReference>
<reference evidence="2 3" key="1">
    <citation type="journal article" date="2019" name="Nat. Med.">
        <title>A library of human gut bacterial isolates paired with longitudinal multiomics data enables mechanistic microbiome research.</title>
        <authorList>
            <person name="Poyet M."/>
            <person name="Groussin M."/>
            <person name="Gibbons S.M."/>
            <person name="Avila-Pacheco J."/>
            <person name="Jiang X."/>
            <person name="Kearney S.M."/>
            <person name="Perrotta A.R."/>
            <person name="Berdy B."/>
            <person name="Zhao S."/>
            <person name="Lieberman T.D."/>
            <person name="Swanson P.K."/>
            <person name="Smith M."/>
            <person name="Roesemann S."/>
            <person name="Alexander J.E."/>
            <person name="Rich S.A."/>
            <person name="Livny J."/>
            <person name="Vlamakis H."/>
            <person name="Clish C."/>
            <person name="Bullock K."/>
            <person name="Deik A."/>
            <person name="Scott J."/>
            <person name="Pierce K.A."/>
            <person name="Xavier R.J."/>
            <person name="Alm E.J."/>
        </authorList>
    </citation>
    <scope>NUCLEOTIDE SEQUENCE [LARGE SCALE GENOMIC DNA]</scope>
    <source>
        <strain evidence="2 3">BIOML-A1</strain>
    </source>
</reference>
<dbReference type="InterPro" id="IPR050742">
    <property type="entry name" value="Helicase_Restrict-Modif_Enz"/>
</dbReference>
<sequence>MICELFPFQKQAVNEMRLRVAMALNNYRMLKIPQVVSLQAPTGSGKTIIMSALIEDIFYGSEQFTEQPEAIFVWLSDSPQLNEQSKQKIELKADKIRMDQCVVISDESFDREILEDGHIYFLNTQKLGKAGNLSRHSDTRQYTIWETIENTAREKADRLYFIIDEAHRGMQGRQAGTATTIMQRFIKGSSEQNLLPIPVVIGMSATAERFNSLVGQATNSTLHKVIISPAQVRQSGLLKDRIVITYPEDPIKHGDMAVLQAATDEWQDKCKHWYQYTYEQHYTNVNPVFVIQVCAGSGTKVSDTDLDDVIAKIEERMGDSFKENEVVHTFGSTGTLSIHGLTVPHIEPSEIAEDRRIRVVLFKENLSTGWDCPRAETMMSFRRAEDATYIAQLLGRMVRTPLQCHVLVDDSLNDVRLFLPYFNQDTVQKVIDELQATEGGEIPTVVDGESLEEQNYDTWSVHNQRKKTQKLTVGQLSIFDYPNGFQEEPAVAPSTAVGDMPNSGVVAVNQGRVDSELPAEGQHQTIPLETVPRNDVHAGQEIERTSEGDQSEKKEQPVLTPAVSQMSMLPTIDREGITKFINEQGYLTYIVRAVKINSYLKSLMSLAGLLSQFNICITAAEDVKNDVAELIRNYVNGLHDAGKYDELTKQVMEMKLSVQIFDVFGEKMQSDNQIDMFTASESDLDRQLRVADAKMGGCGFHLAYGRKYIDFDNPNAFKVDCILFAFDSECIAELNKYAEKKFHELNDQYRKYIVAKPEKCQKQYSDIVANGDEISKHNFTLPETISAKVEADGIKYTDHLFANADGIAKIKLNGWEQAVLAEEQKREDYVCWLRNPSRQSWSLRMPYEMDGKCKELYPDFIIVRQDPILKYIVDILEPHNPDFKDNLGKAKGLANYAANEPRIGRVQLIRIGKDAAGENRFKRLDLAKGSIRNKVLAAISTDELDHIFDTDGVFED</sequence>
<evidence type="ECO:0000313" key="3">
    <source>
        <dbReference type="Proteomes" id="UP000452293"/>
    </source>
</evidence>
<protein>
    <submittedName>
        <fullName evidence="2">DEAD/DEAH box helicase family protein</fullName>
    </submittedName>
</protein>
<dbReference type="EMBL" id="WWVW01000010">
    <property type="protein sequence ID" value="MZL77075.1"/>
    <property type="molecule type" value="Genomic_DNA"/>
</dbReference>
<evidence type="ECO:0000313" key="2">
    <source>
        <dbReference type="EMBL" id="MZL77075.1"/>
    </source>
</evidence>
<dbReference type="SUPFAM" id="SSF52540">
    <property type="entry name" value="P-loop containing nucleoside triphosphate hydrolases"/>
    <property type="match status" value="2"/>
</dbReference>
<evidence type="ECO:0000259" key="1">
    <source>
        <dbReference type="PROSITE" id="PS51192"/>
    </source>
</evidence>
<organism evidence="2 3">
    <name type="scientific">Blautia massiliensis</name>
    <name type="common">ex Durand et al. 2017</name>
    <dbReference type="NCBI Taxonomy" id="1737424"/>
    <lineage>
        <taxon>Bacteria</taxon>
        <taxon>Bacillati</taxon>
        <taxon>Bacillota</taxon>
        <taxon>Clostridia</taxon>
        <taxon>Lachnospirales</taxon>
        <taxon>Lachnospiraceae</taxon>
        <taxon>Blautia</taxon>
    </lineage>
</organism>
<name>A0ABW9X4I3_9FIRM</name>
<keyword evidence="2" id="KW-0067">ATP-binding</keyword>
<dbReference type="GO" id="GO:0004386">
    <property type="term" value="F:helicase activity"/>
    <property type="evidence" value="ECO:0007669"/>
    <property type="project" value="UniProtKB-KW"/>
</dbReference>
<accession>A0ABW9X4I3</accession>
<proteinExistence type="predicted"/>
<keyword evidence="2" id="KW-0347">Helicase</keyword>
<comment type="caution">
    <text evidence="2">The sequence shown here is derived from an EMBL/GenBank/DDBJ whole genome shotgun (WGS) entry which is preliminary data.</text>
</comment>
<dbReference type="PROSITE" id="PS51192">
    <property type="entry name" value="HELICASE_ATP_BIND_1"/>
    <property type="match status" value="1"/>
</dbReference>
<keyword evidence="3" id="KW-1185">Reference proteome</keyword>
<dbReference type="Proteomes" id="UP000452293">
    <property type="component" value="Unassembled WGS sequence"/>
</dbReference>
<gene>
    <name evidence="2" type="ORF">GT718_06815</name>
</gene>
<keyword evidence="2" id="KW-0547">Nucleotide-binding</keyword>
<feature type="domain" description="Helicase ATP-binding" evidence="1">
    <location>
        <begin position="27"/>
        <end position="225"/>
    </location>
</feature>
<dbReference type="Pfam" id="PF04851">
    <property type="entry name" value="ResIII"/>
    <property type="match status" value="1"/>
</dbReference>
<dbReference type="Gene3D" id="3.40.50.300">
    <property type="entry name" value="P-loop containing nucleotide triphosphate hydrolases"/>
    <property type="match status" value="1"/>
</dbReference>
<dbReference type="InterPro" id="IPR014001">
    <property type="entry name" value="Helicase_ATP-bd"/>
</dbReference>